<dbReference type="InterPro" id="IPR001878">
    <property type="entry name" value="Znf_CCHC"/>
</dbReference>
<feature type="domain" description="CCHC-type" evidence="3">
    <location>
        <begin position="360"/>
        <end position="375"/>
    </location>
</feature>
<gene>
    <name evidence="4" type="ORF">N1851_028937</name>
</gene>
<protein>
    <recommendedName>
        <fullName evidence="3">CCHC-type domain-containing protein</fullName>
    </recommendedName>
</protein>
<dbReference type="PROSITE" id="PS50158">
    <property type="entry name" value="ZF_CCHC"/>
    <property type="match status" value="4"/>
</dbReference>
<dbReference type="GO" id="GO:0003690">
    <property type="term" value="F:double-stranded DNA binding"/>
    <property type="evidence" value="ECO:0007669"/>
    <property type="project" value="InterPro"/>
</dbReference>
<dbReference type="InterPro" id="IPR036875">
    <property type="entry name" value="Znf_CCHC_sf"/>
</dbReference>
<dbReference type="AlphaFoldDB" id="A0AA47NS48"/>
<feature type="domain" description="CCHC-type" evidence="3">
    <location>
        <begin position="105"/>
        <end position="120"/>
    </location>
</feature>
<dbReference type="InterPro" id="IPR042509">
    <property type="entry name" value="ZCCHC3"/>
</dbReference>
<name>A0AA47NS48_MERPO</name>
<keyword evidence="1" id="KW-0863">Zinc-finger</keyword>
<evidence type="ECO:0000256" key="2">
    <source>
        <dbReference type="SAM" id="MobiDB-lite"/>
    </source>
</evidence>
<proteinExistence type="predicted"/>
<comment type="caution">
    <text evidence="4">The sequence shown here is derived from an EMBL/GenBank/DDBJ whole genome shotgun (WGS) entry which is preliminary data.</text>
</comment>
<feature type="domain" description="CCHC-type" evidence="3">
    <location>
        <begin position="378"/>
        <end position="391"/>
    </location>
</feature>
<keyword evidence="1" id="KW-0862">Zinc</keyword>
<dbReference type="GO" id="GO:0002218">
    <property type="term" value="P:activation of innate immune response"/>
    <property type="evidence" value="ECO:0007669"/>
    <property type="project" value="InterPro"/>
</dbReference>
<accession>A0AA47NS48</accession>
<dbReference type="GO" id="GO:0008270">
    <property type="term" value="F:zinc ion binding"/>
    <property type="evidence" value="ECO:0007669"/>
    <property type="project" value="UniProtKB-KW"/>
</dbReference>
<organism evidence="4 5">
    <name type="scientific">Merluccius polli</name>
    <name type="common">Benguela hake</name>
    <name type="synonym">Merluccius cadenati</name>
    <dbReference type="NCBI Taxonomy" id="89951"/>
    <lineage>
        <taxon>Eukaryota</taxon>
        <taxon>Metazoa</taxon>
        <taxon>Chordata</taxon>
        <taxon>Craniata</taxon>
        <taxon>Vertebrata</taxon>
        <taxon>Euteleostomi</taxon>
        <taxon>Actinopterygii</taxon>
        <taxon>Neopterygii</taxon>
        <taxon>Teleostei</taxon>
        <taxon>Neoteleostei</taxon>
        <taxon>Acanthomorphata</taxon>
        <taxon>Zeiogadaria</taxon>
        <taxon>Gadariae</taxon>
        <taxon>Gadiformes</taxon>
        <taxon>Gadoidei</taxon>
        <taxon>Merlucciidae</taxon>
        <taxon>Merluccius</taxon>
    </lineage>
</organism>
<dbReference type="SMART" id="SM00343">
    <property type="entry name" value="ZnF_C2HC"/>
    <property type="match status" value="4"/>
</dbReference>
<keyword evidence="5" id="KW-1185">Reference proteome</keyword>
<dbReference type="GO" id="GO:0003723">
    <property type="term" value="F:RNA binding"/>
    <property type="evidence" value="ECO:0007669"/>
    <property type="project" value="InterPro"/>
</dbReference>
<feature type="compositionally biased region" description="Polar residues" evidence="2">
    <location>
        <begin position="450"/>
        <end position="459"/>
    </location>
</feature>
<feature type="compositionally biased region" description="Polar residues" evidence="2">
    <location>
        <begin position="500"/>
        <end position="510"/>
    </location>
</feature>
<feature type="region of interest" description="Disordered" evidence="2">
    <location>
        <begin position="401"/>
        <end position="549"/>
    </location>
</feature>
<dbReference type="Gene3D" id="4.10.60.10">
    <property type="entry name" value="Zinc finger, CCHC-type"/>
    <property type="match status" value="2"/>
</dbReference>
<dbReference type="Proteomes" id="UP001174136">
    <property type="component" value="Unassembled WGS sequence"/>
</dbReference>
<reference evidence="4" key="1">
    <citation type="journal article" date="2023" name="Front. Mar. Sci.">
        <title>A new Merluccius polli reference genome to investigate the effects of global change in West African waters.</title>
        <authorList>
            <person name="Mateo J.L."/>
            <person name="Blanco-Fernandez C."/>
            <person name="Garcia-Vazquez E."/>
            <person name="Machado-Schiaffino G."/>
        </authorList>
    </citation>
    <scope>NUCLEOTIDE SEQUENCE</scope>
    <source>
        <strain evidence="4">C29</strain>
        <tissue evidence="4">Fin</tissue>
    </source>
</reference>
<feature type="compositionally biased region" description="Basic and acidic residues" evidence="2">
    <location>
        <begin position="512"/>
        <end position="526"/>
    </location>
</feature>
<evidence type="ECO:0000313" key="5">
    <source>
        <dbReference type="Proteomes" id="UP001174136"/>
    </source>
</evidence>
<dbReference type="EMBL" id="JAOPHQ010005447">
    <property type="protein sequence ID" value="KAK0135243.1"/>
    <property type="molecule type" value="Genomic_DNA"/>
</dbReference>
<feature type="compositionally biased region" description="Basic and acidic residues" evidence="2">
    <location>
        <begin position="464"/>
        <end position="475"/>
    </location>
</feature>
<feature type="domain" description="CCHC-type" evidence="3">
    <location>
        <begin position="122"/>
        <end position="138"/>
    </location>
</feature>
<evidence type="ECO:0000313" key="4">
    <source>
        <dbReference type="EMBL" id="KAK0135243.1"/>
    </source>
</evidence>
<dbReference type="PANTHER" id="PTHR22639">
    <property type="entry name" value="GAG-RELATED PROTEIN"/>
    <property type="match status" value="1"/>
</dbReference>
<sequence>MEGKEKLMEGVRVKGVMVHARDIVNNEVVVSFINLPVYLTDGEILAKLEQWGVRAMSAIKRRMWPGTEIADGTRYLKVRLNDQVSLRLRGVEYFRVIHDRQVRVCRLCIKPGHIFRECPEFKCFRCHQTGHYARECEERRGGADGGVERGVGKKNVMGSRVEREEETLRHGGRYGGAARRKEEDGEKGKIQEVRSDNISKELVINVEIEGEDIITMIDLLKAVELTCGRVLGCRTKNGKRWELTMSNAKGKERLLDGFKIKNSRIVATELIKNIRVVSFLNLPLYITDDQIKYKLSQWGVEPASNIRRRKWAGTEIFDGARFLKVKFPEAVSSLPYSTKFDTLEGSEYFRVLHDQQEKVCRLCLQPGHILRECPEFYCFRCKKQGHYARECADMTAVAMEKGEMAEEEEEDVEEEGSGKEEALSGMETDEEERRESEEELEAVGGKESSSDSANATRGTQMLKGRSEVTEQRGGVESEDSGSRRGRSRSVLRSSDGGGNSLSEGQLSTSKGVRPEDVIKGEGKNITEEESEALPQRGTRGRKNKKDKKK</sequence>
<evidence type="ECO:0000259" key="3">
    <source>
        <dbReference type="PROSITE" id="PS50158"/>
    </source>
</evidence>
<dbReference type="Pfam" id="PF00098">
    <property type="entry name" value="zf-CCHC"/>
    <property type="match status" value="2"/>
</dbReference>
<dbReference type="PANTHER" id="PTHR22639:SF3">
    <property type="entry name" value="ZINC FINGER CCHC DOMAIN-CONTAINING PROTEIN 3"/>
    <property type="match status" value="1"/>
</dbReference>
<evidence type="ECO:0000256" key="1">
    <source>
        <dbReference type="PROSITE-ProRule" id="PRU00047"/>
    </source>
</evidence>
<feature type="compositionally biased region" description="Basic residues" evidence="2">
    <location>
        <begin position="538"/>
        <end position="549"/>
    </location>
</feature>
<feature type="compositionally biased region" description="Acidic residues" evidence="2">
    <location>
        <begin position="405"/>
        <end position="415"/>
    </location>
</feature>
<keyword evidence="1" id="KW-0479">Metal-binding</keyword>
<dbReference type="SUPFAM" id="SSF57756">
    <property type="entry name" value="Retrovirus zinc finger-like domains"/>
    <property type="match status" value="2"/>
</dbReference>